<comment type="cofactor">
    <cofactor evidence="1">
        <name>Zn(2+)</name>
        <dbReference type="ChEBI" id="CHEBI:29105"/>
    </cofactor>
</comment>
<evidence type="ECO:0000256" key="1">
    <source>
        <dbReference type="ARBA" id="ARBA00001947"/>
    </source>
</evidence>
<keyword evidence="3" id="KW-0645">Protease</keyword>
<evidence type="ECO:0000256" key="6">
    <source>
        <dbReference type="ARBA" id="ARBA00023049"/>
    </source>
</evidence>
<evidence type="ECO:0000259" key="9">
    <source>
        <dbReference type="PROSITE" id="PS52035"/>
    </source>
</evidence>
<dbReference type="EMBL" id="JACJIQ010000007">
    <property type="protein sequence ID" value="MBA9077379.1"/>
    <property type="molecule type" value="Genomic_DNA"/>
</dbReference>
<name>A0A839GKQ4_9BACT</name>
<dbReference type="GO" id="GO:0006508">
    <property type="term" value="P:proteolysis"/>
    <property type="evidence" value="ECO:0007669"/>
    <property type="project" value="UniProtKB-KW"/>
</dbReference>
<comment type="caution">
    <text evidence="7">Lacks conserved residue(s) required for the propagation of feature annotation.</text>
</comment>
<dbReference type="GO" id="GO:0008270">
    <property type="term" value="F:zinc ion binding"/>
    <property type="evidence" value="ECO:0007669"/>
    <property type="project" value="InterPro"/>
</dbReference>
<evidence type="ECO:0000256" key="4">
    <source>
        <dbReference type="ARBA" id="ARBA00022801"/>
    </source>
</evidence>
<dbReference type="GO" id="GO:0005615">
    <property type="term" value="C:extracellular space"/>
    <property type="evidence" value="ECO:0007669"/>
    <property type="project" value="TreeGrafter"/>
</dbReference>
<keyword evidence="6" id="KW-0482">Metalloprotease</keyword>
<comment type="caution">
    <text evidence="10">The sequence shown here is derived from an EMBL/GenBank/DDBJ whole genome shotgun (WGS) entry which is preliminary data.</text>
</comment>
<comment type="similarity">
    <text evidence="2 7">Belongs to the peptidase M14 family.</text>
</comment>
<feature type="domain" description="Peptidase M14" evidence="9">
    <location>
        <begin position="23"/>
        <end position="379"/>
    </location>
</feature>
<evidence type="ECO:0000256" key="8">
    <source>
        <dbReference type="SAM" id="SignalP"/>
    </source>
</evidence>
<dbReference type="SMART" id="SM00631">
    <property type="entry name" value="Zn_pept"/>
    <property type="match status" value="1"/>
</dbReference>
<dbReference type="InterPro" id="IPR000834">
    <property type="entry name" value="Peptidase_M14"/>
</dbReference>
<feature type="chain" id="PRO_5032813001" description="Peptidase M14 domain-containing protein" evidence="8">
    <location>
        <begin position="21"/>
        <end position="550"/>
    </location>
</feature>
<dbReference type="PANTHER" id="PTHR11705:SF143">
    <property type="entry name" value="SLL0236 PROTEIN"/>
    <property type="match status" value="1"/>
</dbReference>
<evidence type="ECO:0000256" key="7">
    <source>
        <dbReference type="PROSITE-ProRule" id="PRU01379"/>
    </source>
</evidence>
<dbReference type="Gene3D" id="3.40.630.10">
    <property type="entry name" value="Zn peptidases"/>
    <property type="match status" value="1"/>
</dbReference>
<feature type="signal peptide" evidence="8">
    <location>
        <begin position="1"/>
        <end position="20"/>
    </location>
</feature>
<dbReference type="CDD" id="cd06905">
    <property type="entry name" value="M14-like"/>
    <property type="match status" value="1"/>
</dbReference>
<evidence type="ECO:0000313" key="10">
    <source>
        <dbReference type="EMBL" id="MBA9077379.1"/>
    </source>
</evidence>
<keyword evidence="11" id="KW-1185">Reference proteome</keyword>
<keyword evidence="8" id="KW-0732">Signal</keyword>
<dbReference type="Pfam" id="PF00246">
    <property type="entry name" value="Peptidase_M14"/>
    <property type="match status" value="1"/>
</dbReference>
<dbReference type="Proteomes" id="UP000563094">
    <property type="component" value="Unassembled WGS sequence"/>
</dbReference>
<sequence>MLSRILAFLFFASLSVTSWAQRDYQSYDQLTFRLKRLSSQYHNLCTLTSIGKTATGKEVWLLTLGRERAAEKPAVVIAAGVQATQLATTELSVQMAEQMLLAASIQDSVYQLLRNKTFYIFPNLNPDASEQYHEKLRWERTGNAQPRDDDRDGRIFEDPFEDLNRDGIITMVRVQDTLGQYRPSTVDPRIMVQVNPAKGEKGSYRLLSEGIDNDRDGLWNEDAEGGVNFNMNFSYNFPHFEREAGEHPMSERETKAFADFLFSTRNVYSVFVLGPASTLAGGVSFAPPKVSLPAVTAAMALDEKVNQLVSQTYAGHISAKNFPVVNPTPGDVVQWAYFHYGRFSYSTPGWWVPLMPSAEHYPVPEEEMTPSEREDLHFLKWAEENSVTGVFLNWKPIQHPDFPGQKVEIGGFAPYAKHTPPIHLLKPVAREHLRFFYAYAHLMPELKVTSLRAAPTADGNTLVTAEIHNQGSLPTHAKVGDLLPWVSKVTVTLRLEAGQKLVEGNVKATFESLPAGAKVQASWKVKGQGYVVVEASSPTGGKQSKEIALR</sequence>
<reference evidence="10 11" key="1">
    <citation type="submission" date="2020-08" db="EMBL/GenBank/DDBJ databases">
        <title>Genomic Encyclopedia of Type Strains, Phase IV (KMG-IV): sequencing the most valuable type-strain genomes for metagenomic binning, comparative biology and taxonomic classification.</title>
        <authorList>
            <person name="Goeker M."/>
        </authorList>
    </citation>
    <scope>NUCLEOTIDE SEQUENCE [LARGE SCALE GENOMIC DNA]</scope>
    <source>
        <strain evidence="10 11">DSM 29854</strain>
    </source>
</reference>
<keyword evidence="5" id="KW-0862">Zinc</keyword>
<proteinExistence type="inferred from homology"/>
<organism evidence="10 11">
    <name type="scientific">Rufibacter quisquiliarum</name>
    <dbReference type="NCBI Taxonomy" id="1549639"/>
    <lineage>
        <taxon>Bacteria</taxon>
        <taxon>Pseudomonadati</taxon>
        <taxon>Bacteroidota</taxon>
        <taxon>Cytophagia</taxon>
        <taxon>Cytophagales</taxon>
        <taxon>Hymenobacteraceae</taxon>
        <taxon>Rufibacter</taxon>
    </lineage>
</organism>
<dbReference type="PANTHER" id="PTHR11705">
    <property type="entry name" value="PROTEASE FAMILY M14 CARBOXYPEPTIDASE A,B"/>
    <property type="match status" value="1"/>
</dbReference>
<gene>
    <name evidence="10" type="ORF">FHS90_002092</name>
</gene>
<dbReference type="AlphaFoldDB" id="A0A839GKQ4"/>
<dbReference type="RefSeq" id="WP_182512938.1">
    <property type="nucleotide sequence ID" value="NZ_JACJIQ010000007.1"/>
</dbReference>
<dbReference type="PROSITE" id="PS52035">
    <property type="entry name" value="PEPTIDASE_M14"/>
    <property type="match status" value="1"/>
</dbReference>
<evidence type="ECO:0000256" key="3">
    <source>
        <dbReference type="ARBA" id="ARBA00022670"/>
    </source>
</evidence>
<evidence type="ECO:0000256" key="2">
    <source>
        <dbReference type="ARBA" id="ARBA00005988"/>
    </source>
</evidence>
<dbReference type="SUPFAM" id="SSF53187">
    <property type="entry name" value="Zn-dependent exopeptidases"/>
    <property type="match status" value="1"/>
</dbReference>
<evidence type="ECO:0000256" key="5">
    <source>
        <dbReference type="ARBA" id="ARBA00022833"/>
    </source>
</evidence>
<keyword evidence="4" id="KW-0378">Hydrolase</keyword>
<dbReference type="GO" id="GO:0004181">
    <property type="term" value="F:metallocarboxypeptidase activity"/>
    <property type="evidence" value="ECO:0007669"/>
    <property type="project" value="InterPro"/>
</dbReference>
<accession>A0A839GKQ4</accession>
<evidence type="ECO:0000313" key="11">
    <source>
        <dbReference type="Proteomes" id="UP000563094"/>
    </source>
</evidence>
<protein>
    <recommendedName>
        <fullName evidence="9">Peptidase M14 domain-containing protein</fullName>
    </recommendedName>
</protein>